<dbReference type="AlphaFoldDB" id="A0AAD7MN74"/>
<protein>
    <recommendedName>
        <fullName evidence="2">AB hydrolase-1 domain-containing protein</fullName>
    </recommendedName>
</protein>
<dbReference type="Gene3D" id="3.40.50.1820">
    <property type="entry name" value="alpha/beta hydrolase"/>
    <property type="match status" value="1"/>
</dbReference>
<dbReference type="EMBL" id="JARKIB010000197">
    <property type="protein sequence ID" value="KAJ7725113.1"/>
    <property type="molecule type" value="Genomic_DNA"/>
</dbReference>
<comment type="caution">
    <text evidence="3">The sequence shown here is derived from an EMBL/GenBank/DDBJ whole genome shotgun (WGS) entry which is preliminary data.</text>
</comment>
<feature type="region of interest" description="Disordered" evidence="1">
    <location>
        <begin position="739"/>
        <end position="772"/>
    </location>
</feature>
<accession>A0AAD7MN74</accession>
<dbReference type="Pfam" id="PF00561">
    <property type="entry name" value="Abhydrolase_1"/>
    <property type="match status" value="1"/>
</dbReference>
<feature type="compositionally biased region" description="Pro residues" evidence="1">
    <location>
        <begin position="107"/>
        <end position="120"/>
    </location>
</feature>
<evidence type="ECO:0000313" key="4">
    <source>
        <dbReference type="Proteomes" id="UP001215598"/>
    </source>
</evidence>
<dbReference type="Proteomes" id="UP001215598">
    <property type="component" value="Unassembled WGS sequence"/>
</dbReference>
<organism evidence="3 4">
    <name type="scientific">Mycena metata</name>
    <dbReference type="NCBI Taxonomy" id="1033252"/>
    <lineage>
        <taxon>Eukaryota</taxon>
        <taxon>Fungi</taxon>
        <taxon>Dikarya</taxon>
        <taxon>Basidiomycota</taxon>
        <taxon>Agaricomycotina</taxon>
        <taxon>Agaricomycetes</taxon>
        <taxon>Agaricomycetidae</taxon>
        <taxon>Agaricales</taxon>
        <taxon>Marasmiineae</taxon>
        <taxon>Mycenaceae</taxon>
        <taxon>Mycena</taxon>
    </lineage>
</organism>
<dbReference type="InterPro" id="IPR029058">
    <property type="entry name" value="AB_hydrolase_fold"/>
</dbReference>
<sequence>MEFVEVETGYCAFVEKTLTSGIHPLNATLMSFTNINDPAGVKALLDSLRASQAWQSLVNAPPEQSPPVPTPAASTETPGSSASVAALLSQLNVPSPHRPSTSNALHQPPPNPSPPTPVPAPYTVTEDVRSLTFQQALPRLAELSDDPAVVATIQKARLLKHDQDKLERELWAERAGIRAKYEDKVEKAKIKATLIGAGLSKHEGAMLTQAYERELRRFDAERVLPAWDGLVTSQQAALAQLRMPTMFPTAVKADRERQQRVIQVLEGIIGSGAGQAIPGSGWEHARKKKKKKTGIDVFAWCCCLRWTQAHSVVFQAHSAGHYLDGNFLQPAIGSSLLPPPVHVLLVMPFVDLHSADDFASIHYITNSFFGNVGGFDPEKPTVCILHPTFLDSSWLYAQFNDPRLDSEFNLIAFDMRVSGQSEARHSGKHDSWVDAADLAFCHQALRLAPFHILAMESISINCALRFAALFPEMCLSLALCNVPAPTELKWIYTAYDELVQTWCFAEDLESYEHVAMEAVTFTFGSDTPLDLRDDLIAYWQMSMNPRKRQRILEQANLVMNRTPLPAEAYPHIKQPILIIHGDANEACPRKYAERMANELRAVLYTVKGGGGYLSIPPGTASIVNQVYVKFISRLPRTRSDPAVPSIPIEERMREALTLLETLAGTPGLHARDPHSSLSFCCLPEDIIQSQTEGLTAYRKGQVLAYLPLGPTGKPIRRYSERPRDDWFETQTEGISYAGGRFFSAPAGQRKDRHLPLPQSEPMSPEDSRLRRGTFTPSSVEKLVIKGSMAKVVTGSQPTLHKLFL</sequence>
<feature type="domain" description="AB hydrolase-1" evidence="2">
    <location>
        <begin position="384"/>
        <end position="610"/>
    </location>
</feature>
<proteinExistence type="predicted"/>
<keyword evidence="4" id="KW-1185">Reference proteome</keyword>
<feature type="compositionally biased region" description="Low complexity" evidence="1">
    <location>
        <begin position="80"/>
        <end position="91"/>
    </location>
</feature>
<evidence type="ECO:0000313" key="3">
    <source>
        <dbReference type="EMBL" id="KAJ7725113.1"/>
    </source>
</evidence>
<dbReference type="SUPFAM" id="SSF53474">
    <property type="entry name" value="alpha/beta-Hydrolases"/>
    <property type="match status" value="1"/>
</dbReference>
<evidence type="ECO:0000256" key="1">
    <source>
        <dbReference type="SAM" id="MobiDB-lite"/>
    </source>
</evidence>
<reference evidence="3" key="1">
    <citation type="submission" date="2023-03" db="EMBL/GenBank/DDBJ databases">
        <title>Massive genome expansion in bonnet fungi (Mycena s.s.) driven by repeated elements and novel gene families across ecological guilds.</title>
        <authorList>
            <consortium name="Lawrence Berkeley National Laboratory"/>
            <person name="Harder C.B."/>
            <person name="Miyauchi S."/>
            <person name="Viragh M."/>
            <person name="Kuo A."/>
            <person name="Thoen E."/>
            <person name="Andreopoulos B."/>
            <person name="Lu D."/>
            <person name="Skrede I."/>
            <person name="Drula E."/>
            <person name="Henrissat B."/>
            <person name="Morin E."/>
            <person name="Kohler A."/>
            <person name="Barry K."/>
            <person name="LaButti K."/>
            <person name="Morin E."/>
            <person name="Salamov A."/>
            <person name="Lipzen A."/>
            <person name="Mereny Z."/>
            <person name="Hegedus B."/>
            <person name="Baldrian P."/>
            <person name="Stursova M."/>
            <person name="Weitz H."/>
            <person name="Taylor A."/>
            <person name="Grigoriev I.V."/>
            <person name="Nagy L.G."/>
            <person name="Martin F."/>
            <person name="Kauserud H."/>
        </authorList>
    </citation>
    <scope>NUCLEOTIDE SEQUENCE</scope>
    <source>
        <strain evidence="3">CBHHK182m</strain>
    </source>
</reference>
<feature type="region of interest" description="Disordered" evidence="1">
    <location>
        <begin position="59"/>
        <end position="121"/>
    </location>
</feature>
<name>A0AAD7MN74_9AGAR</name>
<dbReference type="InterPro" id="IPR000073">
    <property type="entry name" value="AB_hydrolase_1"/>
</dbReference>
<gene>
    <name evidence="3" type="ORF">B0H16DRAFT_1472076</name>
</gene>
<evidence type="ECO:0000259" key="2">
    <source>
        <dbReference type="Pfam" id="PF00561"/>
    </source>
</evidence>